<dbReference type="AlphaFoldDB" id="K0KH65"/>
<evidence type="ECO:0000256" key="2">
    <source>
        <dbReference type="ARBA" id="ARBA00007922"/>
    </source>
</evidence>
<keyword evidence="4" id="KW-0539">Nucleus</keyword>
<name>K0KH65_WICCF</name>
<dbReference type="Pfam" id="PF07106">
    <property type="entry name" value="WHD_TBPIP"/>
    <property type="match status" value="1"/>
</dbReference>
<dbReference type="Gene3D" id="1.10.10.10">
    <property type="entry name" value="Winged helix-like DNA-binding domain superfamily/Winged helix DNA-binding domain"/>
    <property type="match status" value="1"/>
</dbReference>
<dbReference type="InterPro" id="IPR036388">
    <property type="entry name" value="WH-like_DNA-bd_sf"/>
</dbReference>
<evidence type="ECO:0000259" key="7">
    <source>
        <dbReference type="Pfam" id="PF07106"/>
    </source>
</evidence>
<comment type="caution">
    <text evidence="8">The sequence shown here is derived from an EMBL/GenBank/DDBJ whole genome shotgun (WGS) entry which is preliminary data.</text>
</comment>
<feature type="coiled-coil region" evidence="6">
    <location>
        <begin position="99"/>
        <end position="126"/>
    </location>
</feature>
<sequence>MKVSEINTWLRAIVNISNNPLSAEKVILEYLEQQYRPYTVNDIVQNLHGAIGKSVAQRALETLAEEGKIVTKQYGKITVSVANQVEVVNLSDIIKIPTDEDLDNQLETLKRNIETLNQKIDSANDTPSLSSESVEKIQSLSQDVTKESKKRVKLVCIVINFKFH</sequence>
<dbReference type="EMBL" id="CAIF01000022">
    <property type="protein sequence ID" value="CCH41522.1"/>
    <property type="molecule type" value="Genomic_DNA"/>
</dbReference>
<keyword evidence="9" id="KW-1185">Reference proteome</keyword>
<dbReference type="PANTHER" id="PTHR15938">
    <property type="entry name" value="TBP-1 INTERACTING PROTEIN"/>
    <property type="match status" value="1"/>
</dbReference>
<comment type="similarity">
    <text evidence="2">Belongs to the HOP2 family.</text>
</comment>
<evidence type="ECO:0000256" key="1">
    <source>
        <dbReference type="ARBA" id="ARBA00004123"/>
    </source>
</evidence>
<evidence type="ECO:0000256" key="4">
    <source>
        <dbReference type="ARBA" id="ARBA00023242"/>
    </source>
</evidence>
<dbReference type="GO" id="GO:0120230">
    <property type="term" value="F:recombinase activator activity"/>
    <property type="evidence" value="ECO:0007669"/>
    <property type="project" value="TreeGrafter"/>
</dbReference>
<dbReference type="InterPro" id="IPR010776">
    <property type="entry name" value="Hop2_WH_dom"/>
</dbReference>
<organism evidence="8 9">
    <name type="scientific">Wickerhamomyces ciferrii (strain ATCC 14091 / BCRC 22168 / CBS 111 / JCM 3599 / NBRC 0793 / NRRL Y-1031 F-60-10)</name>
    <name type="common">Yeast</name>
    <name type="synonym">Pichia ciferrii</name>
    <dbReference type="NCBI Taxonomy" id="1206466"/>
    <lineage>
        <taxon>Eukaryota</taxon>
        <taxon>Fungi</taxon>
        <taxon>Dikarya</taxon>
        <taxon>Ascomycota</taxon>
        <taxon>Saccharomycotina</taxon>
        <taxon>Saccharomycetes</taxon>
        <taxon>Phaffomycetales</taxon>
        <taxon>Wickerhamomycetaceae</taxon>
        <taxon>Wickerhamomyces</taxon>
    </lineage>
</organism>
<gene>
    <name evidence="8" type="ORF">BN7_1063</name>
</gene>
<dbReference type="InParanoid" id="K0KH65"/>
<dbReference type="eggNOG" id="ENOG502SBII">
    <property type="taxonomic scope" value="Eukaryota"/>
</dbReference>
<protein>
    <recommendedName>
        <fullName evidence="7">Homologous-pairing protein 2 winged helix domain-containing protein</fullName>
    </recommendedName>
</protein>
<dbReference type="GO" id="GO:0000709">
    <property type="term" value="P:meiotic joint molecule formation"/>
    <property type="evidence" value="ECO:0007669"/>
    <property type="project" value="TreeGrafter"/>
</dbReference>
<dbReference type="HOGENOM" id="CLU_063266_2_0_1"/>
<dbReference type="GO" id="GO:0120231">
    <property type="term" value="C:DNA recombinase auxiliary factor complex"/>
    <property type="evidence" value="ECO:0007669"/>
    <property type="project" value="TreeGrafter"/>
</dbReference>
<evidence type="ECO:0000256" key="5">
    <source>
        <dbReference type="ARBA" id="ARBA00023254"/>
    </source>
</evidence>
<accession>K0KH65</accession>
<evidence type="ECO:0000313" key="8">
    <source>
        <dbReference type="EMBL" id="CCH41522.1"/>
    </source>
</evidence>
<evidence type="ECO:0000256" key="3">
    <source>
        <dbReference type="ARBA" id="ARBA00023172"/>
    </source>
</evidence>
<dbReference type="GO" id="GO:0007129">
    <property type="term" value="P:homologous chromosome pairing at meiosis"/>
    <property type="evidence" value="ECO:0007669"/>
    <property type="project" value="TreeGrafter"/>
</dbReference>
<keyword evidence="6" id="KW-0175">Coiled coil</keyword>
<dbReference type="FunCoup" id="K0KH65">
    <property type="interactions" value="246"/>
</dbReference>
<keyword evidence="5" id="KW-0469">Meiosis</keyword>
<reference evidence="8 9" key="1">
    <citation type="journal article" date="2012" name="Eukaryot. Cell">
        <title>Draft genome sequence of Wickerhamomyces ciferrii NRRL Y-1031 F-60-10.</title>
        <authorList>
            <person name="Schneider J."/>
            <person name="Andrea H."/>
            <person name="Blom J."/>
            <person name="Jaenicke S."/>
            <person name="Ruckert C."/>
            <person name="Schorsch C."/>
            <person name="Szczepanowski R."/>
            <person name="Farwick M."/>
            <person name="Goesmann A."/>
            <person name="Puhler A."/>
            <person name="Schaffer S."/>
            <person name="Tauch A."/>
            <person name="Kohler T."/>
            <person name="Brinkrolf K."/>
        </authorList>
    </citation>
    <scope>NUCLEOTIDE SEQUENCE [LARGE SCALE GENOMIC DNA]</scope>
    <source>
        <strain evidence="9">ATCC 14091 / BCRC 22168 / CBS 111 / JCM 3599 / NBRC 0793 / NRRL Y-1031 F-60-10</strain>
    </source>
</reference>
<dbReference type="GO" id="GO:0003690">
    <property type="term" value="F:double-stranded DNA binding"/>
    <property type="evidence" value="ECO:0007669"/>
    <property type="project" value="TreeGrafter"/>
</dbReference>
<proteinExistence type="inferred from homology"/>
<evidence type="ECO:0000256" key="6">
    <source>
        <dbReference type="SAM" id="Coils"/>
    </source>
</evidence>
<dbReference type="Proteomes" id="UP000009328">
    <property type="component" value="Unassembled WGS sequence"/>
</dbReference>
<keyword evidence="3" id="KW-0233">DNA recombination</keyword>
<evidence type="ECO:0000313" key="9">
    <source>
        <dbReference type="Proteomes" id="UP000009328"/>
    </source>
</evidence>
<dbReference type="STRING" id="1206466.K0KH65"/>
<dbReference type="PANTHER" id="PTHR15938:SF0">
    <property type="entry name" value="HOMOLOGOUS-PAIRING PROTEIN 2 HOMOLOG"/>
    <property type="match status" value="1"/>
</dbReference>
<dbReference type="GO" id="GO:0010774">
    <property type="term" value="P:meiotic strand invasion involved in reciprocal meiotic recombination"/>
    <property type="evidence" value="ECO:0007669"/>
    <property type="project" value="TreeGrafter"/>
</dbReference>
<comment type="subcellular location">
    <subcellularLocation>
        <location evidence="1">Nucleus</location>
    </subcellularLocation>
</comment>
<feature type="domain" description="Homologous-pairing protein 2 winged helix" evidence="7">
    <location>
        <begin position="23"/>
        <end position="82"/>
    </location>
</feature>
<dbReference type="GO" id="GO:0000794">
    <property type="term" value="C:condensed nuclear chromosome"/>
    <property type="evidence" value="ECO:0007669"/>
    <property type="project" value="TreeGrafter"/>
</dbReference>